<accession>A0A3N4KS57</accession>
<dbReference type="EMBL" id="ML119137">
    <property type="protein sequence ID" value="RPB11191.1"/>
    <property type="molecule type" value="Genomic_DNA"/>
</dbReference>
<evidence type="ECO:0000256" key="1">
    <source>
        <dbReference type="SAM" id="Phobius"/>
    </source>
</evidence>
<name>A0A3N4KS57_9PEZI</name>
<feature type="transmembrane region" description="Helical" evidence="1">
    <location>
        <begin position="104"/>
        <end position="124"/>
    </location>
</feature>
<reference evidence="2 3" key="1">
    <citation type="journal article" date="2018" name="Nat. Ecol. Evol.">
        <title>Pezizomycetes genomes reveal the molecular basis of ectomycorrhizal truffle lifestyle.</title>
        <authorList>
            <person name="Murat C."/>
            <person name="Payen T."/>
            <person name="Noel B."/>
            <person name="Kuo A."/>
            <person name="Morin E."/>
            <person name="Chen J."/>
            <person name="Kohler A."/>
            <person name="Krizsan K."/>
            <person name="Balestrini R."/>
            <person name="Da Silva C."/>
            <person name="Montanini B."/>
            <person name="Hainaut M."/>
            <person name="Levati E."/>
            <person name="Barry K.W."/>
            <person name="Belfiori B."/>
            <person name="Cichocki N."/>
            <person name="Clum A."/>
            <person name="Dockter R.B."/>
            <person name="Fauchery L."/>
            <person name="Guy J."/>
            <person name="Iotti M."/>
            <person name="Le Tacon F."/>
            <person name="Lindquist E.A."/>
            <person name="Lipzen A."/>
            <person name="Malagnac F."/>
            <person name="Mello A."/>
            <person name="Molinier V."/>
            <person name="Miyauchi S."/>
            <person name="Poulain J."/>
            <person name="Riccioni C."/>
            <person name="Rubini A."/>
            <person name="Sitrit Y."/>
            <person name="Splivallo R."/>
            <person name="Traeger S."/>
            <person name="Wang M."/>
            <person name="Zifcakova L."/>
            <person name="Wipf D."/>
            <person name="Zambonelli A."/>
            <person name="Paolocci F."/>
            <person name="Nowrousian M."/>
            <person name="Ottonello S."/>
            <person name="Baldrian P."/>
            <person name="Spatafora J.W."/>
            <person name="Henrissat B."/>
            <person name="Nagy L.G."/>
            <person name="Aury J.M."/>
            <person name="Wincker P."/>
            <person name="Grigoriev I.V."/>
            <person name="Bonfante P."/>
            <person name="Martin F.M."/>
        </authorList>
    </citation>
    <scope>NUCLEOTIDE SEQUENCE [LARGE SCALE GENOMIC DNA]</scope>
    <source>
        <strain evidence="2 3">CCBAS932</strain>
    </source>
</reference>
<protein>
    <submittedName>
        <fullName evidence="2">DUF962-domain-containing protein</fullName>
    </submittedName>
</protein>
<dbReference type="PANTHER" id="PTHR28026">
    <property type="entry name" value="DUF962 DOMAIN PROTEIN (AFU_ORTHOLOGUE AFUA_8G05310)"/>
    <property type="match status" value="1"/>
</dbReference>
<dbReference type="FunCoup" id="A0A3N4KS57">
    <property type="interactions" value="130"/>
</dbReference>
<proteinExistence type="predicted"/>
<sequence>MGVLDLEKQLLSYASYHHNPHNILIHLFGVPSIMFTGFLLATNTPSLLDLPYIPLNLGGIGSFVFAVFYILMEPVAGLLFAPLIAAMMVVVNHLTATYGATATWWAWCGFLASWVVQFIGHGVFEKRAPAVLDNPIQPILLAPFFVWFEILFYFGYRPELQARIEEKVVLELKRLQDEKDMSKKKA</sequence>
<feature type="transmembrane region" description="Helical" evidence="1">
    <location>
        <begin position="53"/>
        <end position="72"/>
    </location>
</feature>
<feature type="transmembrane region" description="Helical" evidence="1">
    <location>
        <begin position="136"/>
        <end position="156"/>
    </location>
</feature>
<keyword evidence="1" id="KW-1133">Transmembrane helix</keyword>
<dbReference type="OrthoDB" id="2124888at2759"/>
<dbReference type="GO" id="GO:0046521">
    <property type="term" value="P:sphingoid catabolic process"/>
    <property type="evidence" value="ECO:0007669"/>
    <property type="project" value="TreeGrafter"/>
</dbReference>
<dbReference type="GO" id="GO:0005783">
    <property type="term" value="C:endoplasmic reticulum"/>
    <property type="evidence" value="ECO:0007669"/>
    <property type="project" value="TreeGrafter"/>
</dbReference>
<gene>
    <name evidence="2" type="ORF">P167DRAFT_591034</name>
</gene>
<keyword evidence="1" id="KW-0812">Transmembrane</keyword>
<organism evidence="2 3">
    <name type="scientific">Morchella conica CCBAS932</name>
    <dbReference type="NCBI Taxonomy" id="1392247"/>
    <lineage>
        <taxon>Eukaryota</taxon>
        <taxon>Fungi</taxon>
        <taxon>Dikarya</taxon>
        <taxon>Ascomycota</taxon>
        <taxon>Pezizomycotina</taxon>
        <taxon>Pezizomycetes</taxon>
        <taxon>Pezizales</taxon>
        <taxon>Morchellaceae</taxon>
        <taxon>Morchella</taxon>
    </lineage>
</organism>
<dbReference type="InterPro" id="IPR009305">
    <property type="entry name" value="Mpo1-like"/>
</dbReference>
<dbReference type="GO" id="GO:0016020">
    <property type="term" value="C:membrane"/>
    <property type="evidence" value="ECO:0007669"/>
    <property type="project" value="GOC"/>
</dbReference>
<dbReference type="AlphaFoldDB" id="A0A3N4KS57"/>
<dbReference type="PANTHER" id="PTHR28026:SF9">
    <property type="entry name" value="2-HYDROXY-PALMITIC ACID DIOXYGENASE MPO1"/>
    <property type="match status" value="1"/>
</dbReference>
<dbReference type="Proteomes" id="UP000277580">
    <property type="component" value="Unassembled WGS sequence"/>
</dbReference>
<feature type="transmembrane region" description="Helical" evidence="1">
    <location>
        <begin position="23"/>
        <end position="41"/>
    </location>
</feature>
<keyword evidence="3" id="KW-1185">Reference proteome</keyword>
<evidence type="ECO:0000313" key="2">
    <source>
        <dbReference type="EMBL" id="RPB11191.1"/>
    </source>
</evidence>
<dbReference type="Pfam" id="PF06127">
    <property type="entry name" value="Mpo1-like"/>
    <property type="match status" value="1"/>
</dbReference>
<dbReference type="InParanoid" id="A0A3N4KS57"/>
<evidence type="ECO:0000313" key="3">
    <source>
        <dbReference type="Proteomes" id="UP000277580"/>
    </source>
</evidence>
<feature type="transmembrane region" description="Helical" evidence="1">
    <location>
        <begin position="78"/>
        <end position="97"/>
    </location>
</feature>
<keyword evidence="1" id="KW-0472">Membrane</keyword>